<accession>A0A533I5V5</accession>
<proteinExistence type="predicted"/>
<sequence>MTLELSSFSACDALISVMIAVSVSDTNIRTSELLAIERMVNHMPVFADYDADRIRAVSQTVLTLFEEEDGLDALFGLVRDALPERLFETAYALACDVAAADGRLSDDEAELLREIRYELNVSRLHAAAIELSAQLRHRTLQT</sequence>
<dbReference type="CDD" id="cd07176">
    <property type="entry name" value="terB"/>
    <property type="match status" value="1"/>
</dbReference>
<dbReference type="InterPro" id="IPR029024">
    <property type="entry name" value="TerB-like"/>
</dbReference>
<protein>
    <submittedName>
        <fullName evidence="2">2-dehydro-3-deoxyphosphooctonate aldolase</fullName>
    </submittedName>
</protein>
<dbReference type="Gene3D" id="1.10.3680.10">
    <property type="entry name" value="TerB-like"/>
    <property type="match status" value="1"/>
</dbReference>
<dbReference type="AlphaFoldDB" id="A0A533I5V5"/>
<comment type="caution">
    <text evidence="2">The sequence shown here is derived from an EMBL/GenBank/DDBJ whole genome shotgun (WGS) entry which is preliminary data.</text>
</comment>
<evidence type="ECO:0000313" key="2">
    <source>
        <dbReference type="EMBL" id="TKW67009.1"/>
    </source>
</evidence>
<dbReference type="EMBL" id="VAFL01000005">
    <property type="protein sequence ID" value="TKW67009.1"/>
    <property type="molecule type" value="Genomic_DNA"/>
</dbReference>
<evidence type="ECO:0000313" key="3">
    <source>
        <dbReference type="Proteomes" id="UP000315344"/>
    </source>
</evidence>
<dbReference type="Proteomes" id="UP000315344">
    <property type="component" value="Unassembled WGS sequence"/>
</dbReference>
<dbReference type="InterPro" id="IPR007791">
    <property type="entry name" value="DjlA_N"/>
</dbReference>
<organism evidence="2 3">
    <name type="scientific">Paracoccus denitrificans</name>
    <dbReference type="NCBI Taxonomy" id="266"/>
    <lineage>
        <taxon>Bacteria</taxon>
        <taxon>Pseudomonadati</taxon>
        <taxon>Pseudomonadota</taxon>
        <taxon>Alphaproteobacteria</taxon>
        <taxon>Rhodobacterales</taxon>
        <taxon>Paracoccaceae</taxon>
        <taxon>Paracoccus</taxon>
    </lineage>
</organism>
<dbReference type="SUPFAM" id="SSF158682">
    <property type="entry name" value="TerB-like"/>
    <property type="match status" value="1"/>
</dbReference>
<feature type="domain" description="Co-chaperone DjlA N-terminal" evidence="1">
    <location>
        <begin position="12"/>
        <end position="127"/>
    </location>
</feature>
<evidence type="ECO:0000259" key="1">
    <source>
        <dbReference type="Pfam" id="PF05099"/>
    </source>
</evidence>
<dbReference type="Pfam" id="PF05099">
    <property type="entry name" value="TerB"/>
    <property type="match status" value="1"/>
</dbReference>
<reference evidence="2 3" key="1">
    <citation type="journal article" date="2017" name="Nat. Commun.">
        <title>In situ click chemistry generation of cyclooxygenase-2 inhibitors.</title>
        <authorList>
            <person name="Bhardwaj A."/>
            <person name="Kaur J."/>
            <person name="Wuest M."/>
            <person name="Wuest F."/>
        </authorList>
    </citation>
    <scope>NUCLEOTIDE SEQUENCE [LARGE SCALE GENOMIC DNA]</scope>
    <source>
        <strain evidence="2">S2_012_000_R3_94</strain>
    </source>
</reference>
<name>A0A533I5V5_PARDE</name>
<gene>
    <name evidence="2" type="ORF">DI616_08025</name>
</gene>